<name>A0A428MUC7_9BACI</name>
<protein>
    <submittedName>
        <fullName evidence="1">Uncharacterized protein</fullName>
    </submittedName>
</protein>
<comment type="caution">
    <text evidence="1">The sequence shown here is derived from an EMBL/GenBank/DDBJ whole genome shotgun (WGS) entry which is preliminary data.</text>
</comment>
<evidence type="ECO:0000313" key="2">
    <source>
        <dbReference type="Proteomes" id="UP000275076"/>
    </source>
</evidence>
<evidence type="ECO:0000313" key="1">
    <source>
        <dbReference type="EMBL" id="RSL29727.1"/>
    </source>
</evidence>
<keyword evidence="2" id="KW-1185">Reference proteome</keyword>
<reference evidence="1 2" key="1">
    <citation type="submission" date="2018-10" db="EMBL/GenBank/DDBJ databases">
        <title>Draft genome sequence of Bacillus salarius IM0101, isolated from a hypersaline soil in Inner Mongolia, China.</title>
        <authorList>
            <person name="Yamprayoonswat W."/>
            <person name="Boonvisut S."/>
            <person name="Jumpathong W."/>
            <person name="Sittihan S."/>
            <person name="Ruangsuj P."/>
            <person name="Wanthongcharoen S."/>
            <person name="Thongpramul N."/>
            <person name="Pimmason S."/>
            <person name="Yu B."/>
            <person name="Yasawong M."/>
        </authorList>
    </citation>
    <scope>NUCLEOTIDE SEQUENCE [LARGE SCALE GENOMIC DNA]</scope>
    <source>
        <strain evidence="1 2">IM0101</strain>
    </source>
</reference>
<gene>
    <name evidence="1" type="ORF">D7Z54_29770</name>
</gene>
<organism evidence="1 2">
    <name type="scientific">Salibacterium salarium</name>
    <dbReference type="NCBI Taxonomy" id="284579"/>
    <lineage>
        <taxon>Bacteria</taxon>
        <taxon>Bacillati</taxon>
        <taxon>Bacillota</taxon>
        <taxon>Bacilli</taxon>
        <taxon>Bacillales</taxon>
        <taxon>Bacillaceae</taxon>
    </lineage>
</organism>
<dbReference type="EMBL" id="RBVX01000054">
    <property type="protein sequence ID" value="RSL29727.1"/>
    <property type="molecule type" value="Genomic_DNA"/>
</dbReference>
<dbReference type="Proteomes" id="UP000275076">
    <property type="component" value="Unassembled WGS sequence"/>
</dbReference>
<proteinExistence type="predicted"/>
<sequence length="42" mass="4825">MEYIVNGRGITEITNKYNVAPTTVRSWRKSAIKKLRQLGVTM</sequence>
<accession>A0A428MUC7</accession>
<dbReference type="AlphaFoldDB" id="A0A428MUC7"/>
<dbReference type="OrthoDB" id="9783788at2"/>